<evidence type="ECO:0000313" key="2">
    <source>
        <dbReference type="Proteomes" id="UP000800096"/>
    </source>
</evidence>
<protein>
    <submittedName>
        <fullName evidence="1">Uncharacterized protein</fullName>
    </submittedName>
</protein>
<dbReference type="EMBL" id="ML979134">
    <property type="protein sequence ID" value="KAF1918267.1"/>
    <property type="molecule type" value="Genomic_DNA"/>
</dbReference>
<keyword evidence="2" id="KW-1185">Reference proteome</keyword>
<sequence length="153" mass="17088">MFCCHETDMDSEAEAFEEQTPSPLSAPRLLRASVRTTASSTLNEHILALYNRTSTAEIATSEFQSIFMEWSNTKKIATRITEGPMARKSFEKIAILAAYKHALGLGNNSDVSAYRDALIDAMTEYFDRFGGELGWNALAEATNSQSWCSMWKL</sequence>
<organism evidence="1 2">
    <name type="scientific">Ampelomyces quisqualis</name>
    <name type="common">Powdery mildew agent</name>
    <dbReference type="NCBI Taxonomy" id="50730"/>
    <lineage>
        <taxon>Eukaryota</taxon>
        <taxon>Fungi</taxon>
        <taxon>Dikarya</taxon>
        <taxon>Ascomycota</taxon>
        <taxon>Pezizomycotina</taxon>
        <taxon>Dothideomycetes</taxon>
        <taxon>Pleosporomycetidae</taxon>
        <taxon>Pleosporales</taxon>
        <taxon>Pleosporineae</taxon>
        <taxon>Phaeosphaeriaceae</taxon>
        <taxon>Ampelomyces</taxon>
    </lineage>
</organism>
<gene>
    <name evidence="1" type="ORF">BDU57DRAFT_514950</name>
</gene>
<dbReference type="AlphaFoldDB" id="A0A6A5QWM0"/>
<reference evidence="1" key="1">
    <citation type="journal article" date="2020" name="Stud. Mycol.">
        <title>101 Dothideomycetes genomes: a test case for predicting lifestyles and emergence of pathogens.</title>
        <authorList>
            <person name="Haridas S."/>
            <person name="Albert R."/>
            <person name="Binder M."/>
            <person name="Bloem J."/>
            <person name="Labutti K."/>
            <person name="Salamov A."/>
            <person name="Andreopoulos B."/>
            <person name="Baker S."/>
            <person name="Barry K."/>
            <person name="Bills G."/>
            <person name="Bluhm B."/>
            <person name="Cannon C."/>
            <person name="Castanera R."/>
            <person name="Culley D."/>
            <person name="Daum C."/>
            <person name="Ezra D."/>
            <person name="Gonzalez J."/>
            <person name="Henrissat B."/>
            <person name="Kuo A."/>
            <person name="Liang C."/>
            <person name="Lipzen A."/>
            <person name="Lutzoni F."/>
            <person name="Magnuson J."/>
            <person name="Mondo S."/>
            <person name="Nolan M."/>
            <person name="Ohm R."/>
            <person name="Pangilinan J."/>
            <person name="Park H.-J."/>
            <person name="Ramirez L."/>
            <person name="Alfaro M."/>
            <person name="Sun H."/>
            <person name="Tritt A."/>
            <person name="Yoshinaga Y."/>
            <person name="Zwiers L.-H."/>
            <person name="Turgeon B."/>
            <person name="Goodwin S."/>
            <person name="Spatafora J."/>
            <person name="Crous P."/>
            <person name="Grigoriev I."/>
        </authorList>
    </citation>
    <scope>NUCLEOTIDE SEQUENCE</scope>
    <source>
        <strain evidence="1">HMLAC05119</strain>
    </source>
</reference>
<proteinExistence type="predicted"/>
<name>A0A6A5QWM0_AMPQU</name>
<evidence type="ECO:0000313" key="1">
    <source>
        <dbReference type="EMBL" id="KAF1918267.1"/>
    </source>
</evidence>
<dbReference type="Proteomes" id="UP000800096">
    <property type="component" value="Unassembled WGS sequence"/>
</dbReference>
<accession>A0A6A5QWM0</accession>